<evidence type="ECO:0000256" key="11">
    <source>
        <dbReference type="RuleBase" id="RU004466"/>
    </source>
</evidence>
<dbReference type="PANTHER" id="PTHR11525">
    <property type="entry name" value="FARNESYL-PYROPHOSPHATE SYNTHETASE"/>
    <property type="match status" value="1"/>
</dbReference>
<dbReference type="AlphaFoldDB" id="A0A165NKA0"/>
<dbReference type="SUPFAM" id="SSF48576">
    <property type="entry name" value="Terpenoid synthases"/>
    <property type="match status" value="1"/>
</dbReference>
<keyword evidence="5" id="KW-0479">Metal-binding</keyword>
<dbReference type="InParanoid" id="A0A165NKA0"/>
<dbReference type="GO" id="GO:0046872">
    <property type="term" value="F:metal ion binding"/>
    <property type="evidence" value="ECO:0007669"/>
    <property type="project" value="UniProtKB-KW"/>
</dbReference>
<evidence type="ECO:0000256" key="10">
    <source>
        <dbReference type="ARBA" id="ARBA00032873"/>
    </source>
</evidence>
<dbReference type="GO" id="GO:0005737">
    <property type="term" value="C:cytoplasm"/>
    <property type="evidence" value="ECO:0007669"/>
    <property type="project" value="TreeGrafter"/>
</dbReference>
<dbReference type="EC" id="2.5.1.1" evidence="3"/>
<dbReference type="InterPro" id="IPR039702">
    <property type="entry name" value="FPS1-like"/>
</dbReference>
<dbReference type="InterPro" id="IPR033749">
    <property type="entry name" value="Polyprenyl_synt_CS"/>
</dbReference>
<dbReference type="Proteomes" id="UP000076761">
    <property type="component" value="Unassembled WGS sequence"/>
</dbReference>
<evidence type="ECO:0000313" key="12">
    <source>
        <dbReference type="EMBL" id="KZT19764.1"/>
    </source>
</evidence>
<evidence type="ECO:0000256" key="4">
    <source>
        <dbReference type="ARBA" id="ARBA00022679"/>
    </source>
</evidence>
<comment type="similarity">
    <text evidence="11">Belongs to the FPP/GGPP synthase family.</text>
</comment>
<dbReference type="EMBL" id="KV425634">
    <property type="protein sequence ID" value="KZT19764.1"/>
    <property type="molecule type" value="Genomic_DNA"/>
</dbReference>
<dbReference type="Gene3D" id="1.10.600.10">
    <property type="entry name" value="Farnesyl Diphosphate Synthase"/>
    <property type="match status" value="1"/>
</dbReference>
<dbReference type="PROSITE" id="PS00723">
    <property type="entry name" value="POLYPRENYL_SYNTHASE_1"/>
    <property type="match status" value="1"/>
</dbReference>
<dbReference type="SFLD" id="SFLDS00005">
    <property type="entry name" value="Isoprenoid_Synthase_Type_I"/>
    <property type="match status" value="1"/>
</dbReference>
<evidence type="ECO:0000256" key="7">
    <source>
        <dbReference type="ARBA" id="ARBA00032380"/>
    </source>
</evidence>
<sequence length="357" mass="40544">MTSRDVTPTSLNHQRFQNAWPILRNDILGDFATKGMPGDAIDWYTKNLEYNTLGGKLLRGRAVVDSLAILKGRVLTDEEYFQAAVLGWSVELLQAFGLVADDIMDQSLTRRGHPCWYKVGDVGLRAINDACILEGTIFILLKKHFRGRDDYIEIVELFREMIYRTGMGQLLDVLTGPEHHVDLEKFSIERYRLIAIHKSAYFSIYLPIALAMLMHGIPRESPAHEAAMQISFSLGEYGQVQDDFIDFAGSPEHTGKVGTDIVNNKCSWCIITALALSKPEQRRVLEENYGRKGVENEGRVRTVFEQVGLREQYAAYEEETYRRVTRMIEAIPDDEAAPALKGGVFKAFLDKLYKRTK</sequence>
<dbReference type="GO" id="GO:0004161">
    <property type="term" value="F:dimethylallyltranstransferase activity"/>
    <property type="evidence" value="ECO:0007669"/>
    <property type="project" value="UniProtKB-EC"/>
</dbReference>
<keyword evidence="4 11" id="KW-0808">Transferase</keyword>
<dbReference type="Pfam" id="PF00348">
    <property type="entry name" value="polyprenyl_synt"/>
    <property type="match status" value="1"/>
</dbReference>
<evidence type="ECO:0000256" key="8">
    <source>
        <dbReference type="ARBA" id="ARBA00032424"/>
    </source>
</evidence>
<reference evidence="12 13" key="1">
    <citation type="journal article" date="2016" name="Mol. Biol. Evol.">
        <title>Comparative Genomics of Early-Diverging Mushroom-Forming Fungi Provides Insights into the Origins of Lignocellulose Decay Capabilities.</title>
        <authorList>
            <person name="Nagy L.G."/>
            <person name="Riley R."/>
            <person name="Tritt A."/>
            <person name="Adam C."/>
            <person name="Daum C."/>
            <person name="Floudas D."/>
            <person name="Sun H."/>
            <person name="Yadav J.S."/>
            <person name="Pangilinan J."/>
            <person name="Larsson K.H."/>
            <person name="Matsuura K."/>
            <person name="Barry K."/>
            <person name="Labutti K."/>
            <person name="Kuo R."/>
            <person name="Ohm R.A."/>
            <person name="Bhattacharya S.S."/>
            <person name="Shirouzu T."/>
            <person name="Yoshinaga Y."/>
            <person name="Martin F.M."/>
            <person name="Grigoriev I.V."/>
            <person name="Hibbett D.S."/>
        </authorList>
    </citation>
    <scope>NUCLEOTIDE SEQUENCE [LARGE SCALE GENOMIC DNA]</scope>
    <source>
        <strain evidence="12 13">HHB14362 ss-1</strain>
    </source>
</reference>
<dbReference type="GO" id="GO:0045337">
    <property type="term" value="P:farnesyl diphosphate biosynthetic process"/>
    <property type="evidence" value="ECO:0007669"/>
    <property type="project" value="TreeGrafter"/>
</dbReference>
<dbReference type="InterPro" id="IPR008949">
    <property type="entry name" value="Isoprenoid_synthase_dom_sf"/>
</dbReference>
<dbReference type="EC" id="2.5.1.10" evidence="2"/>
<evidence type="ECO:0000256" key="6">
    <source>
        <dbReference type="ARBA" id="ARBA00022842"/>
    </source>
</evidence>
<dbReference type="InterPro" id="IPR000092">
    <property type="entry name" value="Polyprenyl_synt"/>
</dbReference>
<dbReference type="CDD" id="cd00685">
    <property type="entry name" value="Trans_IPPS_HT"/>
    <property type="match status" value="1"/>
</dbReference>
<dbReference type="GO" id="GO:0004337">
    <property type="term" value="F:(2E,6E)-farnesyl diphosphate synthase activity"/>
    <property type="evidence" value="ECO:0007669"/>
    <property type="project" value="UniProtKB-EC"/>
</dbReference>
<protein>
    <recommendedName>
        <fullName evidence="10">(2E,6E)-farnesyl diphosphate synthase</fullName>
        <ecNumber evidence="3">2.5.1.1</ecNumber>
        <ecNumber evidence="2">2.5.1.10</ecNumber>
    </recommendedName>
    <alternativeName>
        <fullName evidence="9">Dimethylallyltranstransferase</fullName>
    </alternativeName>
    <alternativeName>
        <fullName evidence="8">Farnesyl diphosphate synthase</fullName>
    </alternativeName>
    <alternativeName>
        <fullName evidence="7">Geranyltranstransferase</fullName>
    </alternativeName>
</protein>
<gene>
    <name evidence="12" type="ORF">NEOLEDRAFT_1077321</name>
</gene>
<evidence type="ECO:0000256" key="3">
    <source>
        <dbReference type="ARBA" id="ARBA00012833"/>
    </source>
</evidence>
<organism evidence="12 13">
    <name type="scientific">Neolentinus lepideus HHB14362 ss-1</name>
    <dbReference type="NCBI Taxonomy" id="1314782"/>
    <lineage>
        <taxon>Eukaryota</taxon>
        <taxon>Fungi</taxon>
        <taxon>Dikarya</taxon>
        <taxon>Basidiomycota</taxon>
        <taxon>Agaricomycotina</taxon>
        <taxon>Agaricomycetes</taxon>
        <taxon>Gloeophyllales</taxon>
        <taxon>Gloeophyllaceae</taxon>
        <taxon>Neolentinus</taxon>
    </lineage>
</organism>
<evidence type="ECO:0000256" key="5">
    <source>
        <dbReference type="ARBA" id="ARBA00022723"/>
    </source>
</evidence>
<proteinExistence type="inferred from homology"/>
<evidence type="ECO:0000256" key="2">
    <source>
        <dbReference type="ARBA" id="ARBA00012439"/>
    </source>
</evidence>
<evidence type="ECO:0000313" key="13">
    <source>
        <dbReference type="Proteomes" id="UP000076761"/>
    </source>
</evidence>
<comment type="cofactor">
    <cofactor evidence="1">
        <name>Mg(2+)</name>
        <dbReference type="ChEBI" id="CHEBI:18420"/>
    </cofactor>
</comment>
<keyword evidence="6" id="KW-0460">Magnesium</keyword>
<evidence type="ECO:0000256" key="9">
    <source>
        <dbReference type="ARBA" id="ARBA00032448"/>
    </source>
</evidence>
<dbReference type="PANTHER" id="PTHR11525:SF0">
    <property type="entry name" value="FARNESYL PYROPHOSPHATE SYNTHASE"/>
    <property type="match status" value="1"/>
</dbReference>
<accession>A0A165NKA0</accession>
<dbReference type="STRING" id="1314782.A0A165NKA0"/>
<dbReference type="OrthoDB" id="10257492at2759"/>
<evidence type="ECO:0000256" key="1">
    <source>
        <dbReference type="ARBA" id="ARBA00001946"/>
    </source>
</evidence>
<keyword evidence="13" id="KW-1185">Reference proteome</keyword>
<name>A0A165NKA0_9AGAM</name>